<evidence type="ECO:0000256" key="9">
    <source>
        <dbReference type="ARBA" id="ARBA00022777"/>
    </source>
</evidence>
<protein>
    <submittedName>
        <fullName evidence="23">Uncharacterized protein</fullName>
    </submittedName>
</protein>
<dbReference type="PANTHER" id="PTHR27005">
    <property type="entry name" value="WALL-ASSOCIATED RECEPTOR KINASE-LIKE 21"/>
    <property type="match status" value="1"/>
</dbReference>
<dbReference type="InterPro" id="IPR000719">
    <property type="entry name" value="Prot_kinase_dom"/>
</dbReference>
<comment type="catalytic activity">
    <reaction evidence="16">
        <text>L-threonyl-[protein] + ATP = O-phospho-L-threonyl-[protein] + ADP + H(+)</text>
        <dbReference type="Rhea" id="RHEA:46608"/>
        <dbReference type="Rhea" id="RHEA-COMP:11060"/>
        <dbReference type="Rhea" id="RHEA-COMP:11605"/>
        <dbReference type="ChEBI" id="CHEBI:15378"/>
        <dbReference type="ChEBI" id="CHEBI:30013"/>
        <dbReference type="ChEBI" id="CHEBI:30616"/>
        <dbReference type="ChEBI" id="CHEBI:61977"/>
        <dbReference type="ChEBI" id="CHEBI:456216"/>
    </reaction>
</comment>
<dbReference type="FunFam" id="2.10.25.10:FF:000003">
    <property type="entry name" value="fibrillin-1 isoform X1"/>
    <property type="match status" value="1"/>
</dbReference>
<dbReference type="SUPFAM" id="SSF56112">
    <property type="entry name" value="Protein kinase-like (PK-like)"/>
    <property type="match status" value="1"/>
</dbReference>
<organism evidence="23 25">
    <name type="scientific">Cannabis sativa</name>
    <name type="common">Hemp</name>
    <name type="synonym">Marijuana</name>
    <dbReference type="NCBI Taxonomy" id="3483"/>
    <lineage>
        <taxon>Eukaryota</taxon>
        <taxon>Viridiplantae</taxon>
        <taxon>Streptophyta</taxon>
        <taxon>Embryophyta</taxon>
        <taxon>Tracheophyta</taxon>
        <taxon>Spermatophyta</taxon>
        <taxon>Magnoliopsida</taxon>
        <taxon>eudicotyledons</taxon>
        <taxon>Gunneridae</taxon>
        <taxon>Pentapetalae</taxon>
        <taxon>rosids</taxon>
        <taxon>fabids</taxon>
        <taxon>Rosales</taxon>
        <taxon>Cannabaceae</taxon>
        <taxon>Cannabis</taxon>
    </lineage>
</organism>
<evidence type="ECO:0000256" key="1">
    <source>
        <dbReference type="ARBA" id="ARBA00004479"/>
    </source>
</evidence>
<dbReference type="FunFam" id="3.30.200.20:FF:000043">
    <property type="entry name" value="Wall-associated receptor kinase 2"/>
    <property type="match status" value="1"/>
</dbReference>
<dbReference type="InterPro" id="IPR000742">
    <property type="entry name" value="EGF"/>
</dbReference>
<dbReference type="PROSITE" id="PS50026">
    <property type="entry name" value="EGF_3"/>
    <property type="match status" value="1"/>
</dbReference>
<dbReference type="SMART" id="SM00179">
    <property type="entry name" value="EGF_CA"/>
    <property type="match status" value="2"/>
</dbReference>
<keyword evidence="4" id="KW-0808">Transferase</keyword>
<dbReference type="InterPro" id="IPR049883">
    <property type="entry name" value="NOTCH1_EGF-like"/>
</dbReference>
<keyword evidence="9" id="KW-0418">Kinase</keyword>
<dbReference type="Pfam" id="PF13947">
    <property type="entry name" value="GUB_WAK_bind"/>
    <property type="match status" value="1"/>
</dbReference>
<evidence type="ECO:0000256" key="2">
    <source>
        <dbReference type="ARBA" id="ARBA00022527"/>
    </source>
</evidence>
<evidence type="ECO:0000256" key="8">
    <source>
        <dbReference type="ARBA" id="ARBA00022741"/>
    </source>
</evidence>
<dbReference type="PROSITE" id="PS00010">
    <property type="entry name" value="ASX_HYDROXYL"/>
    <property type="match status" value="1"/>
</dbReference>
<evidence type="ECO:0000256" key="15">
    <source>
        <dbReference type="ARBA" id="ARBA00047558"/>
    </source>
</evidence>
<evidence type="ECO:0000259" key="21">
    <source>
        <dbReference type="PROSITE" id="PS50026"/>
    </source>
</evidence>
<gene>
    <name evidence="22" type="ORF">F8388_013527</name>
    <name evidence="23" type="ORF">G4B88_025376</name>
</gene>
<dbReference type="InterPro" id="IPR000152">
    <property type="entry name" value="EGF-type_Asp/Asn_hydroxyl_site"/>
</dbReference>
<dbReference type="InterPro" id="IPR001881">
    <property type="entry name" value="EGF-like_Ca-bd_dom"/>
</dbReference>
<dbReference type="GO" id="GO:0005524">
    <property type="term" value="F:ATP binding"/>
    <property type="evidence" value="ECO:0007669"/>
    <property type="project" value="UniProtKB-KW"/>
</dbReference>
<evidence type="ECO:0000313" key="24">
    <source>
        <dbReference type="Proteomes" id="UP000525078"/>
    </source>
</evidence>
<evidence type="ECO:0000256" key="12">
    <source>
        <dbReference type="ARBA" id="ARBA00023136"/>
    </source>
</evidence>
<dbReference type="GO" id="GO:0004674">
    <property type="term" value="F:protein serine/threonine kinase activity"/>
    <property type="evidence" value="ECO:0007669"/>
    <property type="project" value="UniProtKB-KW"/>
</dbReference>
<keyword evidence="10" id="KW-0067">ATP-binding</keyword>
<evidence type="ECO:0000256" key="19">
    <source>
        <dbReference type="SAM" id="SignalP"/>
    </source>
</evidence>
<dbReference type="PROSITE" id="PS50011">
    <property type="entry name" value="PROTEIN_KINASE_DOM"/>
    <property type="match status" value="1"/>
</dbReference>
<evidence type="ECO:0000259" key="20">
    <source>
        <dbReference type="PROSITE" id="PS50011"/>
    </source>
</evidence>
<comment type="catalytic activity">
    <reaction evidence="15">
        <text>L-seryl-[protein] + ATP = O-phospho-L-seryl-[protein] + ADP + H(+)</text>
        <dbReference type="Rhea" id="RHEA:17989"/>
        <dbReference type="Rhea" id="RHEA-COMP:9863"/>
        <dbReference type="Rhea" id="RHEA-COMP:11604"/>
        <dbReference type="ChEBI" id="CHEBI:15378"/>
        <dbReference type="ChEBI" id="CHEBI:29999"/>
        <dbReference type="ChEBI" id="CHEBI:30616"/>
        <dbReference type="ChEBI" id="CHEBI:83421"/>
        <dbReference type="ChEBI" id="CHEBI:456216"/>
    </reaction>
</comment>
<keyword evidence="5 18" id="KW-0812">Transmembrane</keyword>
<dbReference type="InterPro" id="IPR045274">
    <property type="entry name" value="WAK-like"/>
</dbReference>
<keyword evidence="14" id="KW-0325">Glycoprotein</keyword>
<feature type="domain" description="EGF-like" evidence="21">
    <location>
        <begin position="299"/>
        <end position="336"/>
    </location>
</feature>
<keyword evidence="13" id="KW-1015">Disulfide bond</keyword>
<evidence type="ECO:0000256" key="14">
    <source>
        <dbReference type="ARBA" id="ARBA00023180"/>
    </source>
</evidence>
<dbReference type="GO" id="GO:0005886">
    <property type="term" value="C:plasma membrane"/>
    <property type="evidence" value="ECO:0007669"/>
    <property type="project" value="TreeGrafter"/>
</dbReference>
<keyword evidence="25" id="KW-1185">Reference proteome</keyword>
<dbReference type="InterPro" id="IPR018097">
    <property type="entry name" value="EGF_Ca-bd_CS"/>
</dbReference>
<keyword evidence="6 19" id="KW-0732">Signal</keyword>
<keyword evidence="12 18" id="KW-0472">Membrane</keyword>
<name>A0A7J6HSZ3_CANSA</name>
<dbReference type="Gene3D" id="1.10.510.10">
    <property type="entry name" value="Transferase(Phosphotransferase) domain 1"/>
    <property type="match status" value="1"/>
</dbReference>
<dbReference type="PROSITE" id="PS00108">
    <property type="entry name" value="PROTEIN_KINASE_ST"/>
    <property type="match status" value="1"/>
</dbReference>
<dbReference type="CDD" id="cd00054">
    <property type="entry name" value="EGF_CA"/>
    <property type="match status" value="1"/>
</dbReference>
<dbReference type="PROSITE" id="PS01187">
    <property type="entry name" value="EGF_CA"/>
    <property type="match status" value="1"/>
</dbReference>
<evidence type="ECO:0000256" key="11">
    <source>
        <dbReference type="ARBA" id="ARBA00022989"/>
    </source>
</evidence>
<evidence type="ECO:0000256" key="13">
    <source>
        <dbReference type="ARBA" id="ARBA00023157"/>
    </source>
</evidence>
<evidence type="ECO:0000256" key="7">
    <source>
        <dbReference type="ARBA" id="ARBA00022737"/>
    </source>
</evidence>
<evidence type="ECO:0000256" key="16">
    <source>
        <dbReference type="ARBA" id="ARBA00047951"/>
    </source>
</evidence>
<reference evidence="24 25" key="1">
    <citation type="journal article" date="2020" name="bioRxiv">
        <title>Sequence and annotation of 42 cannabis genomes reveals extensive copy number variation in cannabinoid synthesis and pathogen resistance genes.</title>
        <authorList>
            <person name="Mckernan K.J."/>
            <person name="Helbert Y."/>
            <person name="Kane L.T."/>
            <person name="Ebling H."/>
            <person name="Zhang L."/>
            <person name="Liu B."/>
            <person name="Eaton Z."/>
            <person name="Mclaughlin S."/>
            <person name="Kingan S."/>
            <person name="Baybayan P."/>
            <person name="Concepcion G."/>
            <person name="Jordan M."/>
            <person name="Riva A."/>
            <person name="Barbazuk W."/>
            <person name="Harkins T."/>
        </authorList>
    </citation>
    <scope>NUCLEOTIDE SEQUENCE [LARGE SCALE GENOMIC DNA]</scope>
    <source>
        <strain evidence="24 25">cv. Jamaican Lion 4</strain>
        <strain evidence="23">Father</strain>
        <strain evidence="22">Mother</strain>
        <tissue evidence="23">Leaf</tissue>
    </source>
</reference>
<dbReference type="Proteomes" id="UP000525078">
    <property type="component" value="Unassembled WGS sequence"/>
</dbReference>
<keyword evidence="3 17" id="KW-0245">EGF-like domain</keyword>
<dbReference type="Pfam" id="PF07645">
    <property type="entry name" value="EGF_CA"/>
    <property type="match status" value="1"/>
</dbReference>
<evidence type="ECO:0000256" key="3">
    <source>
        <dbReference type="ARBA" id="ARBA00022536"/>
    </source>
</evidence>
<dbReference type="InterPro" id="IPR011009">
    <property type="entry name" value="Kinase-like_dom_sf"/>
</dbReference>
<evidence type="ECO:0000313" key="23">
    <source>
        <dbReference type="EMBL" id="KAF4398397.1"/>
    </source>
</evidence>
<feature type="transmembrane region" description="Helical" evidence="18">
    <location>
        <begin position="359"/>
        <end position="382"/>
    </location>
</feature>
<dbReference type="AlphaFoldDB" id="A0A7J6HSZ3"/>
<dbReference type="FunFam" id="2.10.25.10:FF:000628">
    <property type="entry name" value="Wall-associated receptor kinase 2"/>
    <property type="match status" value="1"/>
</dbReference>
<dbReference type="CDD" id="cd14066">
    <property type="entry name" value="STKc_IRAK"/>
    <property type="match status" value="1"/>
</dbReference>
<dbReference type="InterPro" id="IPR001245">
    <property type="entry name" value="Ser-Thr/Tyr_kinase_cat_dom"/>
</dbReference>
<dbReference type="GO" id="GO:0030247">
    <property type="term" value="F:polysaccharide binding"/>
    <property type="evidence" value="ECO:0007669"/>
    <property type="project" value="InterPro"/>
</dbReference>
<dbReference type="Proteomes" id="UP000583929">
    <property type="component" value="Unassembled WGS sequence"/>
</dbReference>
<dbReference type="SUPFAM" id="SSF57196">
    <property type="entry name" value="EGF/Laminin"/>
    <property type="match status" value="1"/>
</dbReference>
<keyword evidence="8" id="KW-0547">Nucleotide-binding</keyword>
<evidence type="ECO:0000313" key="25">
    <source>
        <dbReference type="Proteomes" id="UP000583929"/>
    </source>
</evidence>
<dbReference type="Pfam" id="PF07714">
    <property type="entry name" value="PK_Tyr_Ser-Thr"/>
    <property type="match status" value="1"/>
</dbReference>
<comment type="caution">
    <text evidence="17">Lacks conserved residue(s) required for the propagation of feature annotation.</text>
</comment>
<dbReference type="InterPro" id="IPR025287">
    <property type="entry name" value="WAK_GUB"/>
</dbReference>
<keyword evidence="2" id="KW-0723">Serine/threonine-protein kinase</keyword>
<evidence type="ECO:0000256" key="10">
    <source>
        <dbReference type="ARBA" id="ARBA00022840"/>
    </source>
</evidence>
<evidence type="ECO:0000256" key="17">
    <source>
        <dbReference type="PROSITE-ProRule" id="PRU00076"/>
    </source>
</evidence>
<dbReference type="PANTHER" id="PTHR27005:SF515">
    <property type="entry name" value="WALL-ASSOCIATED RECEPTOR KINASE-LIKE 10-RELATED"/>
    <property type="match status" value="1"/>
</dbReference>
<feature type="signal peptide" evidence="19">
    <location>
        <begin position="1"/>
        <end position="28"/>
    </location>
</feature>
<dbReference type="Gene3D" id="2.10.25.10">
    <property type="entry name" value="Laminin"/>
    <property type="match status" value="2"/>
</dbReference>
<dbReference type="GO" id="GO:0005509">
    <property type="term" value="F:calcium ion binding"/>
    <property type="evidence" value="ECO:0007669"/>
    <property type="project" value="InterPro"/>
</dbReference>
<dbReference type="SMART" id="SM00181">
    <property type="entry name" value="EGF"/>
    <property type="match status" value="2"/>
</dbReference>
<dbReference type="SMART" id="SM00220">
    <property type="entry name" value="S_TKc"/>
    <property type="match status" value="1"/>
</dbReference>
<comment type="subcellular location">
    <subcellularLocation>
        <location evidence="1">Membrane</location>
        <topology evidence="1">Single-pass type I membrane protein</topology>
    </subcellularLocation>
</comment>
<feature type="chain" id="PRO_5036205212" evidence="19">
    <location>
        <begin position="29"/>
        <end position="771"/>
    </location>
</feature>
<sequence>MNMANTSSLTILCPILFLMILIIEVAFCSNNNSIPTHLSGCKKQLCGDFEIPYPFGLDKGCFMDPPYLFQISCTDSTPYLFSSAFNVSKITVVDGEVTIMLAVAKDCYSKDGKQLTPDVSDFTQGLNEFFSVSFVRNKFYSIGCDNLATINGYRGDKNYTTGCISSCSYPNEVDLKSCSGVGCCQTSIPSQLTKYGMMLGSNDNHRSVWSFNPCSYAFVMQETEFKFSRLEEFTNVFSVPVIFDWAVGFDSCQVAEKNKATYACKENSVCVNSTPRRGYLCRCSEGFEGNPYIPNGCLDIDECKLYPNFCQNGTCINTVGSFECSCPTGTTYTKINGTTMSMCTQLSMITDDSDSRKRIIIYSVLGSALGLIFLLISLWYLIRIIKKKTNIKRKEVHFQRNGGLLLQQQLSTHEYSIENIKLFNSEELEKATNNFDMDRILGQGGQGTVHKGMLTDGRIVAVKKSKIDGEEKVGEFINEVVILAQINHRNVVKLLGCCLETEVPLLVYEFIPNGTLSHYLHDHEREFQLTWNMRLRIASEIAAALFYLHSATSSPIYHRDIKSTNILLDEKYRAKIADFGTSKAVDVDQTHVTTLIYGTFGYLDPEYFQSNQFTDKSDVYSFGVVLVELLTSEKAVSITRSKEGKSLATYFLIAMNENHLFEIVDTNLVKESQNHVNDQIVAVANLARKCLNLNGKMRPTMKEVSIELDKIQMVTSGDDYNNPQSAEEIVYVRTEQIEPWDFSYTTTSSTSNNYASPSTSIELPLLSSKNH</sequence>
<comment type="caution">
    <text evidence="23">The sequence shown here is derived from an EMBL/GenBank/DDBJ whole genome shotgun (WGS) entry which is preliminary data.</text>
</comment>
<keyword evidence="7" id="KW-0677">Repeat</keyword>
<dbReference type="FunFam" id="1.10.510.10:FF:000084">
    <property type="entry name" value="Wall-associated receptor kinase 2"/>
    <property type="match status" value="1"/>
</dbReference>
<proteinExistence type="predicted"/>
<evidence type="ECO:0000256" key="6">
    <source>
        <dbReference type="ARBA" id="ARBA00022729"/>
    </source>
</evidence>
<evidence type="ECO:0000256" key="18">
    <source>
        <dbReference type="SAM" id="Phobius"/>
    </source>
</evidence>
<evidence type="ECO:0000313" key="22">
    <source>
        <dbReference type="EMBL" id="KAF4379309.1"/>
    </source>
</evidence>
<dbReference type="EMBL" id="JAATIQ010000026">
    <property type="protein sequence ID" value="KAF4398397.1"/>
    <property type="molecule type" value="Genomic_DNA"/>
</dbReference>
<dbReference type="GO" id="GO:0007166">
    <property type="term" value="P:cell surface receptor signaling pathway"/>
    <property type="evidence" value="ECO:0007669"/>
    <property type="project" value="InterPro"/>
</dbReference>
<dbReference type="InterPro" id="IPR008271">
    <property type="entry name" value="Ser/Thr_kinase_AS"/>
</dbReference>
<feature type="domain" description="Protein kinase" evidence="20">
    <location>
        <begin position="435"/>
        <end position="711"/>
    </location>
</feature>
<evidence type="ECO:0000256" key="4">
    <source>
        <dbReference type="ARBA" id="ARBA00022679"/>
    </source>
</evidence>
<keyword evidence="11 18" id="KW-1133">Transmembrane helix</keyword>
<accession>A0A7J6HSZ3</accession>
<dbReference type="Gene3D" id="3.30.200.20">
    <property type="entry name" value="Phosphorylase Kinase, domain 1"/>
    <property type="match status" value="1"/>
</dbReference>
<dbReference type="EMBL" id="JAATIP010000069">
    <property type="protein sequence ID" value="KAF4379309.1"/>
    <property type="molecule type" value="Genomic_DNA"/>
</dbReference>
<evidence type="ECO:0000256" key="5">
    <source>
        <dbReference type="ARBA" id="ARBA00022692"/>
    </source>
</evidence>